<evidence type="ECO:0000313" key="4">
    <source>
        <dbReference type="EMBL" id="MCX7572066.1"/>
    </source>
</evidence>
<dbReference type="SMART" id="SM00460">
    <property type="entry name" value="TGc"/>
    <property type="match status" value="1"/>
</dbReference>
<organism evidence="4 5">
    <name type="scientific">Tumebacillus lacus</name>
    <dbReference type="NCBI Taxonomy" id="2995335"/>
    <lineage>
        <taxon>Bacteria</taxon>
        <taxon>Bacillati</taxon>
        <taxon>Bacillota</taxon>
        <taxon>Bacilli</taxon>
        <taxon>Bacillales</taxon>
        <taxon>Alicyclobacillaceae</taxon>
        <taxon>Tumebacillus</taxon>
    </lineage>
</organism>
<comment type="caution">
    <text evidence="4">The sequence shown here is derived from an EMBL/GenBank/DDBJ whole genome shotgun (WGS) entry which is preliminary data.</text>
</comment>
<feature type="compositionally biased region" description="Basic and acidic residues" evidence="1">
    <location>
        <begin position="573"/>
        <end position="582"/>
    </location>
</feature>
<feature type="transmembrane region" description="Helical" evidence="2">
    <location>
        <begin position="143"/>
        <end position="163"/>
    </location>
</feature>
<dbReference type="PANTHER" id="PTHR42736">
    <property type="entry name" value="PROTEIN-GLUTAMINE GAMMA-GLUTAMYLTRANSFERASE"/>
    <property type="match status" value="1"/>
</dbReference>
<accession>A0ABT3X6J4</accession>
<feature type="transmembrane region" description="Helical" evidence="2">
    <location>
        <begin position="39"/>
        <end position="59"/>
    </location>
</feature>
<dbReference type="InterPro" id="IPR038765">
    <property type="entry name" value="Papain-like_cys_pep_sf"/>
</dbReference>
<feature type="transmembrane region" description="Helical" evidence="2">
    <location>
        <begin position="169"/>
        <end position="187"/>
    </location>
</feature>
<dbReference type="PANTHER" id="PTHR42736:SF1">
    <property type="entry name" value="PROTEIN-GLUTAMINE GAMMA-GLUTAMYLTRANSFERASE"/>
    <property type="match status" value="1"/>
</dbReference>
<feature type="domain" description="Transglutaminase-like" evidence="3">
    <location>
        <begin position="471"/>
        <end position="549"/>
    </location>
</feature>
<dbReference type="SUPFAM" id="SSF54001">
    <property type="entry name" value="Cysteine proteinases"/>
    <property type="match status" value="1"/>
</dbReference>
<keyword evidence="2" id="KW-1133">Transmembrane helix</keyword>
<dbReference type="Proteomes" id="UP001208017">
    <property type="component" value="Unassembled WGS sequence"/>
</dbReference>
<feature type="transmembrane region" description="Helical" evidence="2">
    <location>
        <begin position="12"/>
        <end position="33"/>
    </location>
</feature>
<proteinExistence type="predicted"/>
<keyword evidence="2" id="KW-0472">Membrane</keyword>
<sequence length="723" mass="82998">MLRTARWITGSFLRDAVLFALVTLWLHQLLVPFGEATNIPSVTLFTTFIGLLFVSDLIVGGWIPRLLLKALVLILFMYSGYYKHYAFIEMTWMTHWLSDLYYTVRAAFSSDLDLLPESGRTTVFFLTLWMFQTFFRQSLNSRMWMFVFLLIGSIGLGVLDSFFVKDAKWNIVLFLFLGLLILSFMQLPAIERIARMPRRMSGWPTEWLVWTLVLSVIVVGTSSAAPKIKEPNWPDPVAFLQSKKGSGATVQKIGYGNDDTRLGGPFQMDEQVVFTVKTSVEQYYRGEAKTTYTGKGWLSSSVGEVVSDLRDMRHLQRMEPVVMEGEQVVQEYQFKSDMVPVVFNQYRMTGVELINPAQTTLLYSDLDSRLSLNSLNEGDSYRVSSLIPYFDEKKYNGANVPSPNPMTRPYLSLPVTLPQRVKDLAREITADAKTPYQRAEAIETYLRNTYSYETKDVPVPDEEQDFVDQFLFDSLRGYCDHFSSSMVVMARSVGLPARWVKGFTKGDVDLTYRGEKEGEYLYVVKNRNAHSWPEIYFEEIGWVAFEPTSTFSMPHLFKPDEETSVPLPVPTEEAPKQEKDLENETATTTASSFEIDWKALGKGSLWIAGIALLLAFFFRRQLVTAWYLRRAYRSDGEVADHALRRLLYVLGKLGYKRQADMTLREYAVSLSADPSLRGREMVSLAKIFERVFYGKERSVSDKEKGQIRDLWTRIIRKAGRQKR</sequence>
<dbReference type="Gene3D" id="3.10.620.30">
    <property type="match status" value="1"/>
</dbReference>
<reference evidence="4 5" key="1">
    <citation type="submission" date="2022-11" db="EMBL/GenBank/DDBJ databases">
        <title>Study of microbial diversity in lake waters.</title>
        <authorList>
            <person name="Zhang J."/>
        </authorList>
    </citation>
    <scope>NUCLEOTIDE SEQUENCE [LARGE SCALE GENOMIC DNA]</scope>
    <source>
        <strain evidence="4 5">DT12</strain>
    </source>
</reference>
<evidence type="ECO:0000256" key="2">
    <source>
        <dbReference type="SAM" id="Phobius"/>
    </source>
</evidence>
<feature type="transmembrane region" description="Helical" evidence="2">
    <location>
        <begin position="66"/>
        <end position="82"/>
    </location>
</feature>
<keyword evidence="5" id="KW-1185">Reference proteome</keyword>
<gene>
    <name evidence="4" type="ORF">OS242_19190</name>
</gene>
<feature type="region of interest" description="Disordered" evidence="1">
    <location>
        <begin position="562"/>
        <end position="585"/>
    </location>
</feature>
<feature type="transmembrane region" description="Helical" evidence="2">
    <location>
        <begin position="599"/>
        <end position="618"/>
    </location>
</feature>
<dbReference type="RefSeq" id="WP_267153317.1">
    <property type="nucleotide sequence ID" value="NZ_JAPMLT010000015.1"/>
</dbReference>
<evidence type="ECO:0000313" key="5">
    <source>
        <dbReference type="Proteomes" id="UP001208017"/>
    </source>
</evidence>
<name>A0ABT3X6J4_9BACL</name>
<dbReference type="InterPro" id="IPR052901">
    <property type="entry name" value="Bact_TGase-like"/>
</dbReference>
<dbReference type="InterPro" id="IPR025403">
    <property type="entry name" value="TgpA-like_C"/>
</dbReference>
<dbReference type="Pfam" id="PF13559">
    <property type="entry name" value="DUF4129"/>
    <property type="match status" value="1"/>
</dbReference>
<evidence type="ECO:0000256" key="1">
    <source>
        <dbReference type="SAM" id="MobiDB-lite"/>
    </source>
</evidence>
<dbReference type="Pfam" id="PF01841">
    <property type="entry name" value="Transglut_core"/>
    <property type="match status" value="1"/>
</dbReference>
<dbReference type="EMBL" id="JAPMLT010000015">
    <property type="protein sequence ID" value="MCX7572066.1"/>
    <property type="molecule type" value="Genomic_DNA"/>
</dbReference>
<protein>
    <submittedName>
        <fullName evidence="4">Transglutaminase domain-containing protein</fullName>
    </submittedName>
</protein>
<keyword evidence="2" id="KW-0812">Transmembrane</keyword>
<dbReference type="InterPro" id="IPR002931">
    <property type="entry name" value="Transglutaminase-like"/>
</dbReference>
<evidence type="ECO:0000259" key="3">
    <source>
        <dbReference type="SMART" id="SM00460"/>
    </source>
</evidence>